<keyword evidence="2" id="KW-0732">Signal</keyword>
<accession>A0ABV6RRR3</accession>
<dbReference type="EMBL" id="JBHLTG010000004">
    <property type="protein sequence ID" value="MFC0679670.1"/>
    <property type="molecule type" value="Genomic_DNA"/>
</dbReference>
<evidence type="ECO:0000256" key="1">
    <source>
        <dbReference type="SAM" id="MobiDB-lite"/>
    </source>
</evidence>
<proteinExistence type="predicted"/>
<name>A0ABV6RRR3_9GAMM</name>
<evidence type="ECO:0000313" key="3">
    <source>
        <dbReference type="EMBL" id="MFC0679670.1"/>
    </source>
</evidence>
<protein>
    <submittedName>
        <fullName evidence="3">Uncharacterized protein</fullName>
    </submittedName>
</protein>
<evidence type="ECO:0000313" key="4">
    <source>
        <dbReference type="Proteomes" id="UP001589896"/>
    </source>
</evidence>
<comment type="caution">
    <text evidence="3">The sequence shown here is derived from an EMBL/GenBank/DDBJ whole genome shotgun (WGS) entry which is preliminary data.</text>
</comment>
<dbReference type="RefSeq" id="WP_386670658.1">
    <property type="nucleotide sequence ID" value="NZ_JBHLTG010000004.1"/>
</dbReference>
<evidence type="ECO:0000256" key="2">
    <source>
        <dbReference type="SAM" id="SignalP"/>
    </source>
</evidence>
<feature type="compositionally biased region" description="Low complexity" evidence="1">
    <location>
        <begin position="69"/>
        <end position="81"/>
    </location>
</feature>
<feature type="region of interest" description="Disordered" evidence="1">
    <location>
        <begin position="63"/>
        <end position="98"/>
    </location>
</feature>
<feature type="chain" id="PRO_5045140620" evidence="2">
    <location>
        <begin position="22"/>
        <end position="98"/>
    </location>
</feature>
<reference evidence="3 4" key="1">
    <citation type="submission" date="2024-09" db="EMBL/GenBank/DDBJ databases">
        <authorList>
            <person name="Sun Q."/>
            <person name="Mori K."/>
        </authorList>
    </citation>
    <scope>NUCLEOTIDE SEQUENCE [LARGE SCALE GENOMIC DNA]</scope>
    <source>
        <strain evidence="3 4">KCTC 23076</strain>
    </source>
</reference>
<feature type="signal peptide" evidence="2">
    <location>
        <begin position="1"/>
        <end position="21"/>
    </location>
</feature>
<organism evidence="3 4">
    <name type="scientific">Lysobacter korlensis</name>
    <dbReference type="NCBI Taxonomy" id="553636"/>
    <lineage>
        <taxon>Bacteria</taxon>
        <taxon>Pseudomonadati</taxon>
        <taxon>Pseudomonadota</taxon>
        <taxon>Gammaproteobacteria</taxon>
        <taxon>Lysobacterales</taxon>
        <taxon>Lysobacteraceae</taxon>
        <taxon>Lysobacter</taxon>
    </lineage>
</organism>
<keyword evidence="4" id="KW-1185">Reference proteome</keyword>
<dbReference type="Proteomes" id="UP001589896">
    <property type="component" value="Unassembled WGS sequence"/>
</dbReference>
<sequence>MRMPSLLAVLGMALAAPVAFAQQSTPRGATPIASLAAPLPAASMQASTAARPRSVFGEAMSELTRSMRPQAQPQASEAPAAGTHAAGTVAQASAPDGR</sequence>
<gene>
    <name evidence="3" type="ORF">ACFFGH_17670</name>
</gene>